<dbReference type="SUPFAM" id="SSF63380">
    <property type="entry name" value="Riboflavin synthase domain-like"/>
    <property type="match status" value="1"/>
</dbReference>
<gene>
    <name evidence="3" type="ORF">HNR59_003355</name>
</gene>
<evidence type="ECO:0000313" key="4">
    <source>
        <dbReference type="Proteomes" id="UP000533306"/>
    </source>
</evidence>
<dbReference type="InterPro" id="IPR039374">
    <property type="entry name" value="SIP_fam"/>
</dbReference>
<evidence type="ECO:0000313" key="3">
    <source>
        <dbReference type="EMBL" id="MBB6013961.1"/>
    </source>
</evidence>
<dbReference type="GO" id="GO:0016491">
    <property type="term" value="F:oxidoreductase activity"/>
    <property type="evidence" value="ECO:0007669"/>
    <property type="project" value="InterPro"/>
</dbReference>
<dbReference type="InterPro" id="IPR013113">
    <property type="entry name" value="SIP_FAD-bd"/>
</dbReference>
<keyword evidence="4" id="KW-1185">Reference proteome</keyword>
<dbReference type="InterPro" id="IPR007037">
    <property type="entry name" value="SIP_rossman_dom"/>
</dbReference>
<protein>
    <submittedName>
        <fullName evidence="3">NADPH-dependent ferric siderophore reductase</fullName>
    </submittedName>
</protein>
<accession>A0A7W9S4I9</accession>
<dbReference type="CDD" id="cd06193">
    <property type="entry name" value="siderophore_interacting"/>
    <property type="match status" value="1"/>
</dbReference>
<dbReference type="RefSeq" id="WP_183832147.1">
    <property type="nucleotide sequence ID" value="NZ_JACHEU010000003.1"/>
</dbReference>
<dbReference type="EMBL" id="JACHEU010000003">
    <property type="protein sequence ID" value="MBB6013961.1"/>
    <property type="molecule type" value="Genomic_DNA"/>
</dbReference>
<dbReference type="Pfam" id="PF04954">
    <property type="entry name" value="SIP"/>
    <property type="match status" value="1"/>
</dbReference>
<dbReference type="InterPro" id="IPR017927">
    <property type="entry name" value="FAD-bd_FR_type"/>
</dbReference>
<dbReference type="InterPro" id="IPR017938">
    <property type="entry name" value="Riboflavin_synthase-like_b-brl"/>
</dbReference>
<dbReference type="Gene3D" id="3.40.50.80">
    <property type="entry name" value="Nucleotide-binding domain of ferredoxin-NADP reductase (FNR) module"/>
    <property type="match status" value="1"/>
</dbReference>
<organism evidence="3 4">
    <name type="scientific">Aquamicrobium lusatiense</name>
    <dbReference type="NCBI Taxonomy" id="89772"/>
    <lineage>
        <taxon>Bacteria</taxon>
        <taxon>Pseudomonadati</taxon>
        <taxon>Pseudomonadota</taxon>
        <taxon>Alphaproteobacteria</taxon>
        <taxon>Hyphomicrobiales</taxon>
        <taxon>Phyllobacteriaceae</taxon>
        <taxon>Aquamicrobium</taxon>
    </lineage>
</organism>
<evidence type="ECO:0000256" key="1">
    <source>
        <dbReference type="ARBA" id="ARBA00035644"/>
    </source>
</evidence>
<comment type="caution">
    <text evidence="3">The sequence shown here is derived from an EMBL/GenBank/DDBJ whole genome shotgun (WGS) entry which is preliminary data.</text>
</comment>
<proteinExistence type="inferred from homology"/>
<dbReference type="AlphaFoldDB" id="A0A7W9S4I9"/>
<dbReference type="PROSITE" id="PS51384">
    <property type="entry name" value="FAD_FR"/>
    <property type="match status" value="1"/>
</dbReference>
<evidence type="ECO:0000259" key="2">
    <source>
        <dbReference type="PROSITE" id="PS51384"/>
    </source>
</evidence>
<sequence length="257" mass="28315">MHMHTASSPGVSRPIPPERRLRVAEVRKTQRITPHMQRITLASAAFIDFPVRRPAQWVKLFVPTPDNEKPSGRAYTIREFREGLCEMDVDFVLHGDGPCSTWAEAARPGDVAQIAGPRAGFQPDPDLSHLLIGGDETALPAIGSILEALPAGASADVFVEIPEDADAQLISTRADVEFTWLPRNGSEPGTTTALAEAMMAASLPQENSFVWFAAEAGVVRTLRRHFLLDRGLERSRMAMAGYWKKGETDFRDREDTP</sequence>
<dbReference type="InterPro" id="IPR039261">
    <property type="entry name" value="FNR_nucleotide-bd"/>
</dbReference>
<dbReference type="Proteomes" id="UP000533306">
    <property type="component" value="Unassembled WGS sequence"/>
</dbReference>
<dbReference type="PANTHER" id="PTHR30157">
    <property type="entry name" value="FERRIC REDUCTASE, NADPH-DEPENDENT"/>
    <property type="match status" value="1"/>
</dbReference>
<comment type="similarity">
    <text evidence="1">Belongs to the SIP oxidoreductase family.</text>
</comment>
<name>A0A7W9S4I9_9HYPH</name>
<feature type="domain" description="FAD-binding FR-type" evidence="2">
    <location>
        <begin position="19"/>
        <end position="124"/>
    </location>
</feature>
<dbReference type="Pfam" id="PF08021">
    <property type="entry name" value="FAD_binding_9"/>
    <property type="match status" value="1"/>
</dbReference>
<dbReference type="Gene3D" id="2.40.30.10">
    <property type="entry name" value="Translation factors"/>
    <property type="match status" value="1"/>
</dbReference>
<reference evidence="3 4" key="1">
    <citation type="submission" date="2020-08" db="EMBL/GenBank/DDBJ databases">
        <title>Genomic Encyclopedia of Type Strains, Phase IV (KMG-IV): sequencing the most valuable type-strain genomes for metagenomic binning, comparative biology and taxonomic classification.</title>
        <authorList>
            <person name="Goeker M."/>
        </authorList>
    </citation>
    <scope>NUCLEOTIDE SEQUENCE [LARGE SCALE GENOMIC DNA]</scope>
    <source>
        <strain evidence="3 4">DSM 11099</strain>
    </source>
</reference>
<dbReference type="PANTHER" id="PTHR30157:SF0">
    <property type="entry name" value="NADPH-DEPENDENT FERRIC-CHELATE REDUCTASE"/>
    <property type="match status" value="1"/>
</dbReference>